<proteinExistence type="predicted"/>
<name>Q0G1U9_9HYPH</name>
<evidence type="ECO:0000313" key="1">
    <source>
        <dbReference type="EMBL" id="EAU40982.1"/>
    </source>
</evidence>
<keyword evidence="2" id="KW-1185">Reference proteome</keyword>
<dbReference type="HOGENOM" id="CLU_3413816_0_0_5"/>
<reference evidence="1 2" key="1">
    <citation type="journal article" date="2010" name="J. Bacteriol.">
        <title>Genome sequence of Fulvimarina pelagi HTCC2506T, a Mn(II)-oxidizing alphaproteobacterium possessing an aerobic anoxygenic photosynthetic gene cluster and Xanthorhodopsin.</title>
        <authorList>
            <person name="Kang I."/>
            <person name="Oh H.M."/>
            <person name="Lim S.I."/>
            <person name="Ferriera S."/>
            <person name="Giovannoni S.J."/>
            <person name="Cho J.C."/>
        </authorList>
    </citation>
    <scope>NUCLEOTIDE SEQUENCE [LARGE SCALE GENOMIC DNA]</scope>
    <source>
        <strain evidence="1 2">HTCC2506</strain>
    </source>
</reference>
<sequence length="28" mass="3104">MERPIRNVAVIDIGKTNAKLVLHDLETG</sequence>
<dbReference type="Gene3D" id="3.30.420.40">
    <property type="match status" value="1"/>
</dbReference>
<protein>
    <submittedName>
        <fullName evidence="1">Uncharacterized protein</fullName>
    </submittedName>
</protein>
<dbReference type="AlphaFoldDB" id="Q0G1U9"/>
<gene>
    <name evidence="1" type="ORF">FP2506_11984</name>
</gene>
<accession>Q0G1U9</accession>
<organism evidence="1 2">
    <name type="scientific">Fulvimarina pelagi HTCC2506</name>
    <dbReference type="NCBI Taxonomy" id="314231"/>
    <lineage>
        <taxon>Bacteria</taxon>
        <taxon>Pseudomonadati</taxon>
        <taxon>Pseudomonadota</taxon>
        <taxon>Alphaproteobacteria</taxon>
        <taxon>Hyphomicrobiales</taxon>
        <taxon>Aurantimonadaceae</taxon>
        <taxon>Fulvimarina</taxon>
    </lineage>
</organism>
<evidence type="ECO:0000313" key="2">
    <source>
        <dbReference type="Proteomes" id="UP000004310"/>
    </source>
</evidence>
<dbReference type="EMBL" id="AATP01000004">
    <property type="protein sequence ID" value="EAU40982.1"/>
    <property type="molecule type" value="Genomic_DNA"/>
</dbReference>
<dbReference type="Proteomes" id="UP000004310">
    <property type="component" value="Unassembled WGS sequence"/>
</dbReference>
<feature type="non-terminal residue" evidence="1">
    <location>
        <position position="28"/>
    </location>
</feature>
<comment type="caution">
    <text evidence="1">The sequence shown here is derived from an EMBL/GenBank/DDBJ whole genome shotgun (WGS) entry which is preliminary data.</text>
</comment>